<organism evidence="1 2">
    <name type="scientific">Anaplasma phagocytophilum (strain HZ)</name>
    <dbReference type="NCBI Taxonomy" id="212042"/>
    <lineage>
        <taxon>Bacteria</taxon>
        <taxon>Pseudomonadati</taxon>
        <taxon>Pseudomonadota</taxon>
        <taxon>Alphaproteobacteria</taxon>
        <taxon>Rickettsiales</taxon>
        <taxon>Anaplasmataceae</taxon>
        <taxon>Anaplasma</taxon>
        <taxon>phagocytophilum group</taxon>
    </lineage>
</organism>
<sequence length="30" mass="3710">MEDLQIKRQEYCPPKYHDTILLIVYESVVW</sequence>
<gene>
    <name evidence="1" type="ordered locus">APH_0943</name>
</gene>
<reference evidence="1 2" key="1">
    <citation type="journal article" date="2006" name="PLoS Genet.">
        <title>Comparative genomics of emerging human ehrlichiosis agents.</title>
        <authorList>
            <person name="Dunning Hotopp J.C."/>
            <person name="Lin M."/>
            <person name="Madupu R."/>
            <person name="Crabtree J."/>
            <person name="Angiuoli S.V."/>
            <person name="Eisen J.A."/>
            <person name="Seshadri R."/>
            <person name="Ren Q."/>
            <person name="Wu M."/>
            <person name="Utterback T.R."/>
            <person name="Smith S."/>
            <person name="Lewis M."/>
            <person name="Khouri H."/>
            <person name="Zhang C."/>
            <person name="Niu H."/>
            <person name="Lin Q."/>
            <person name="Ohashi N."/>
            <person name="Zhi N."/>
            <person name="Nelson W."/>
            <person name="Brinkac L.M."/>
            <person name="Dodson R.J."/>
            <person name="Rosovitz M.J."/>
            <person name="Sundaram J."/>
            <person name="Daugherty S.C."/>
            <person name="Davidsen T."/>
            <person name="Durkin A.S."/>
            <person name="Gwinn M."/>
            <person name="Haft D.H."/>
            <person name="Selengut J.D."/>
            <person name="Sullivan S.A."/>
            <person name="Zafar N."/>
            <person name="Zhou L."/>
            <person name="Benahmed F."/>
            <person name="Forberger H."/>
            <person name="Halpin R."/>
            <person name="Mulligan S."/>
            <person name="Robinson J."/>
            <person name="White O."/>
            <person name="Rikihisa Y."/>
            <person name="Tettelin H."/>
        </authorList>
    </citation>
    <scope>NUCLEOTIDE SEQUENCE [LARGE SCALE GENOMIC DNA]</scope>
    <source>
        <strain evidence="1 2">HZ</strain>
    </source>
</reference>
<proteinExistence type="predicted"/>
<evidence type="ECO:0000313" key="1">
    <source>
        <dbReference type="EMBL" id="ABD44010.1"/>
    </source>
</evidence>
<dbReference type="EMBL" id="CP000235">
    <property type="protein sequence ID" value="ABD44010.1"/>
    <property type="molecule type" value="Genomic_DNA"/>
</dbReference>
<dbReference type="EnsemblBacteria" id="ABD44010">
    <property type="protein sequence ID" value="ABD44010"/>
    <property type="gene ID" value="APH_0943"/>
</dbReference>
<protein>
    <submittedName>
        <fullName evidence="1">Uncharacterized protein</fullName>
    </submittedName>
</protein>
<dbReference type="AlphaFoldDB" id="Q2GJD8"/>
<dbReference type="KEGG" id="aph:APH_0943"/>
<evidence type="ECO:0000313" key="2">
    <source>
        <dbReference type="Proteomes" id="UP000001943"/>
    </source>
</evidence>
<name>Q2GJD8_ANAPZ</name>
<keyword evidence="2" id="KW-1185">Reference proteome</keyword>
<dbReference type="Proteomes" id="UP000001943">
    <property type="component" value="Chromosome"/>
</dbReference>
<accession>Q2GJD8</accession>
<dbReference type="HOGENOM" id="CLU_3401858_0_0_5"/>
<dbReference type="PaxDb" id="212042-APH_0943"/>